<dbReference type="AlphaFoldDB" id="A0A1T4VPX1"/>
<dbReference type="InterPro" id="IPR013783">
    <property type="entry name" value="Ig-like_fold"/>
</dbReference>
<dbReference type="Gene3D" id="3.40.50.1700">
    <property type="entry name" value="Glycoside hydrolase family 3 C-terminal domain"/>
    <property type="match status" value="1"/>
</dbReference>
<dbReference type="InterPro" id="IPR002772">
    <property type="entry name" value="Glyco_hydro_3_C"/>
</dbReference>
<dbReference type="Gene3D" id="2.60.40.10">
    <property type="entry name" value="Immunoglobulins"/>
    <property type="match status" value="1"/>
</dbReference>
<dbReference type="InterPro" id="IPR026891">
    <property type="entry name" value="Fn3-like"/>
</dbReference>
<name>A0A1T4VPX1_9FIRM</name>
<dbReference type="PANTHER" id="PTHR42715">
    <property type="entry name" value="BETA-GLUCOSIDASE"/>
    <property type="match status" value="1"/>
</dbReference>
<evidence type="ECO:0000313" key="5">
    <source>
        <dbReference type="EMBL" id="SKA66969.1"/>
    </source>
</evidence>
<organism evidence="5 6">
    <name type="scientific">Eubacterium uniforme</name>
    <dbReference type="NCBI Taxonomy" id="39495"/>
    <lineage>
        <taxon>Bacteria</taxon>
        <taxon>Bacillati</taxon>
        <taxon>Bacillota</taxon>
        <taxon>Clostridia</taxon>
        <taxon>Eubacteriales</taxon>
        <taxon>Eubacteriaceae</taxon>
        <taxon>Eubacterium</taxon>
    </lineage>
</organism>
<dbReference type="InterPro" id="IPR050288">
    <property type="entry name" value="Cellulose_deg_GH3"/>
</dbReference>
<reference evidence="5 6" key="1">
    <citation type="submission" date="2017-02" db="EMBL/GenBank/DDBJ databases">
        <authorList>
            <person name="Peterson S.W."/>
        </authorList>
    </citation>
    <scope>NUCLEOTIDE SEQUENCE [LARGE SCALE GENOMIC DNA]</scope>
    <source>
        <strain evidence="5 6">ATCC 35992</strain>
    </source>
</reference>
<dbReference type="Proteomes" id="UP000190814">
    <property type="component" value="Unassembled WGS sequence"/>
</dbReference>
<dbReference type="RefSeq" id="WP_078766245.1">
    <property type="nucleotide sequence ID" value="NZ_FUXZ01000008.1"/>
</dbReference>
<dbReference type="PRINTS" id="PR00133">
    <property type="entry name" value="GLHYDRLASE3"/>
</dbReference>
<dbReference type="SUPFAM" id="SSF51445">
    <property type="entry name" value="(Trans)glycosidases"/>
    <property type="match status" value="1"/>
</dbReference>
<evidence type="ECO:0000256" key="1">
    <source>
        <dbReference type="ARBA" id="ARBA00005336"/>
    </source>
</evidence>
<keyword evidence="2" id="KW-0378">Hydrolase</keyword>
<keyword evidence="3" id="KW-0175">Coiled coil</keyword>
<dbReference type="GO" id="GO:0004553">
    <property type="term" value="F:hydrolase activity, hydrolyzing O-glycosyl compounds"/>
    <property type="evidence" value="ECO:0007669"/>
    <property type="project" value="InterPro"/>
</dbReference>
<dbReference type="InterPro" id="IPR017853">
    <property type="entry name" value="GH"/>
</dbReference>
<sequence>MKYFASTSNEISQREVDNAKRAKDIAREAVVLLENDGLLPIEKPCNIALFGNGVRWTVKGGTGSGSVNSRSFVTIEQGLNKYGFRIVSSDWLLRYDEKRRKHFSEYRAWAAERAASLGVNVASVAMNEGIKECEINPILEDDIVDADLCIYILARNSGEGCDRSENKGDYVLFPEELESIKKLAGHYEKFVLVLNVGGVLDMSEIKKVEGINSIILLGQLGNLTGEVLPEVLLGMVNPSGRLTDTWANAYEDYPSSATFSHVNGNVNEEVYSEGIYVGYKYFDTFKIPVIYPFGYGKSYTSFETKLVNVCKMNEVYSKLAHINPVGDMDIYKALCKKTWGELAGGLSGSNNINDILKFEDDKNSSDKVNGKFNSDSDVYERYANEIFADCGRFENLEELSNKVLLEFKVKNTGAFAGKEVVEVFGSAPKGKMDKASKVLIGYTKTGEIAPGEEVDAYVVVDIKDMASYCENCSAWVLHKGNYRIYVGKNVAETEYVADINLDEMVKFGLCKTIWEKPSALSELKSGYKLAEGEDFDERKAESKFVVDVKARDIKITEFKYTEVRESASDIAKKKCSESMAYSCDSNTKDITSLEDDNNCRLKKDVSIDMILSGEASVEDMVSQLSDRELALLAVGKHKEEVSNEEKDVEEIAGNSSVSVPGAAADTSDCIFESRGVRKLVTADGPAGLRLQPVFKTDLDGNYIPGGEIFDDTYTPWADDLDESKCVTYYQYCTAIPIAWSLAMTWSKSALYEAGDIVGGEMEEYGVDLWLAPGMNIHRNPLCGRNFEYYSEDAFVAGMCSAIITEGVQAHKGKGTTIKHFAANNQEDNRFFVNNIMSERALREIYLRGFEICVRRAKPRALMTSYNLINGYHSSNSFGLVQNILKDEWGYSGLVMSDWCTTMGNFDQFYMYEIVNPKSAPSGCVYAGNDLIMPGCTQDVEDILKAVQSGEEVEGFKISRADLEACAASVIRCVVEIERSKLK</sequence>
<dbReference type="Pfam" id="PF00933">
    <property type="entry name" value="Glyco_hydro_3"/>
    <property type="match status" value="1"/>
</dbReference>
<dbReference type="SMART" id="SM01217">
    <property type="entry name" value="Fn3_like"/>
    <property type="match status" value="1"/>
</dbReference>
<dbReference type="EMBL" id="FUXZ01000008">
    <property type="protein sequence ID" value="SKA66969.1"/>
    <property type="molecule type" value="Genomic_DNA"/>
</dbReference>
<dbReference type="Gene3D" id="3.20.20.300">
    <property type="entry name" value="Glycoside hydrolase, family 3, N-terminal domain"/>
    <property type="match status" value="1"/>
</dbReference>
<feature type="domain" description="Fibronectin type III-like" evidence="4">
    <location>
        <begin position="419"/>
        <end position="490"/>
    </location>
</feature>
<dbReference type="GO" id="GO:0005975">
    <property type="term" value="P:carbohydrate metabolic process"/>
    <property type="evidence" value="ECO:0007669"/>
    <property type="project" value="InterPro"/>
</dbReference>
<dbReference type="PANTHER" id="PTHR42715:SF10">
    <property type="entry name" value="BETA-GLUCOSIDASE"/>
    <property type="match status" value="1"/>
</dbReference>
<dbReference type="Pfam" id="PF14310">
    <property type="entry name" value="Fn3-like"/>
    <property type="match status" value="1"/>
</dbReference>
<dbReference type="OrthoDB" id="98455at2"/>
<gene>
    <name evidence="5" type="ORF">SAMN02745111_01366</name>
</gene>
<protein>
    <submittedName>
        <fullName evidence="5">Fibronectin type III-like domain-containing protein</fullName>
    </submittedName>
</protein>
<feature type="coiled-coil region" evidence="3">
    <location>
        <begin position="9"/>
        <end position="36"/>
    </location>
</feature>
<accession>A0A1T4VPX1</accession>
<dbReference type="STRING" id="39495.SAMN02745111_01366"/>
<comment type="similarity">
    <text evidence="1">Belongs to the glycosyl hydrolase 3 family.</text>
</comment>
<keyword evidence="6" id="KW-1185">Reference proteome</keyword>
<evidence type="ECO:0000256" key="3">
    <source>
        <dbReference type="SAM" id="Coils"/>
    </source>
</evidence>
<dbReference type="Pfam" id="PF01915">
    <property type="entry name" value="Glyco_hydro_3_C"/>
    <property type="match status" value="1"/>
</dbReference>
<evidence type="ECO:0000256" key="2">
    <source>
        <dbReference type="ARBA" id="ARBA00022801"/>
    </source>
</evidence>
<dbReference type="InterPro" id="IPR036962">
    <property type="entry name" value="Glyco_hydro_3_N_sf"/>
</dbReference>
<dbReference type="InterPro" id="IPR001764">
    <property type="entry name" value="Glyco_hydro_3_N"/>
</dbReference>
<dbReference type="SUPFAM" id="SSF52279">
    <property type="entry name" value="Beta-D-glucan exohydrolase, C-terminal domain"/>
    <property type="match status" value="1"/>
</dbReference>
<dbReference type="InterPro" id="IPR036881">
    <property type="entry name" value="Glyco_hydro_3_C_sf"/>
</dbReference>
<proteinExistence type="inferred from homology"/>
<evidence type="ECO:0000259" key="4">
    <source>
        <dbReference type="SMART" id="SM01217"/>
    </source>
</evidence>
<evidence type="ECO:0000313" key="6">
    <source>
        <dbReference type="Proteomes" id="UP000190814"/>
    </source>
</evidence>